<evidence type="ECO:0000256" key="1">
    <source>
        <dbReference type="SAM" id="MobiDB-lite"/>
    </source>
</evidence>
<accession>A0A6C0F6E5</accession>
<proteinExistence type="predicted"/>
<protein>
    <submittedName>
        <fullName evidence="2">Uncharacterized protein</fullName>
    </submittedName>
</protein>
<feature type="compositionally biased region" description="Acidic residues" evidence="1">
    <location>
        <begin position="269"/>
        <end position="278"/>
    </location>
</feature>
<dbReference type="AlphaFoldDB" id="A0A6C0F6E5"/>
<dbReference type="EMBL" id="MN738786">
    <property type="protein sequence ID" value="QHT36724.1"/>
    <property type="molecule type" value="Genomic_DNA"/>
</dbReference>
<feature type="compositionally biased region" description="Acidic residues" evidence="1">
    <location>
        <begin position="244"/>
        <end position="253"/>
    </location>
</feature>
<evidence type="ECO:0000313" key="2">
    <source>
        <dbReference type="EMBL" id="QHT36724.1"/>
    </source>
</evidence>
<reference evidence="2" key="1">
    <citation type="journal article" date="2020" name="Nature">
        <title>Giant virus diversity and host interactions through global metagenomics.</title>
        <authorList>
            <person name="Schulz F."/>
            <person name="Roux S."/>
            <person name="Paez-Espino D."/>
            <person name="Jungbluth S."/>
            <person name="Walsh D.A."/>
            <person name="Denef V.J."/>
            <person name="McMahon K.D."/>
            <person name="Konstantinidis K.T."/>
            <person name="Eloe-Fadrosh E.A."/>
            <person name="Kyrpides N.C."/>
            <person name="Woyke T."/>
        </authorList>
    </citation>
    <scope>NUCLEOTIDE SEQUENCE</scope>
    <source>
        <strain evidence="2">GVMAG-S-ERX555967-130</strain>
    </source>
</reference>
<feature type="compositionally biased region" description="Basic and acidic residues" evidence="1">
    <location>
        <begin position="256"/>
        <end position="268"/>
    </location>
</feature>
<name>A0A6C0F6E5_9ZZZZ</name>
<organism evidence="2">
    <name type="scientific">viral metagenome</name>
    <dbReference type="NCBI Taxonomy" id="1070528"/>
    <lineage>
        <taxon>unclassified sequences</taxon>
        <taxon>metagenomes</taxon>
        <taxon>organismal metagenomes</taxon>
    </lineage>
</organism>
<sequence length="278" mass="31830">MTMRPMKPSEMDLSKISFSELKTLKNGGKQVYVNYDNHGVFIQTPELEIPFDSGKFFPNDKNESSGKYAVEVSLKGHDKDGSVKEFHDMLVKVEESILKAGKENSMTWFKKNKSMEVLQDSYTNMVKVSKDRDTGEPDGKYPPRFTFKIKQYDGEVQCKCFKHGEREPMNVNDPKGENYVLLGIPIPYDQRLSIKHQGVFKKGTKVKMVLRCNGIWITNGKFGCTWAAEQLRIKMPESYDDYSFLDDTDDEGAGESSEKLDANFRVESSDEEDEEDDE</sequence>
<feature type="region of interest" description="Disordered" evidence="1">
    <location>
        <begin position="244"/>
        <end position="278"/>
    </location>
</feature>